<comment type="caution">
    <text evidence="3">The sequence shown here is derived from an EMBL/GenBank/DDBJ whole genome shotgun (WGS) entry which is preliminary data.</text>
</comment>
<evidence type="ECO:0000313" key="3">
    <source>
        <dbReference type="EMBL" id="GGD14134.1"/>
    </source>
</evidence>
<accession>A0ABQ1Q5V8</accession>
<keyword evidence="4" id="KW-1185">Reference proteome</keyword>
<feature type="domain" description="Uncharacterized protein YyaB-like PH" evidence="2">
    <location>
        <begin position="63"/>
        <end position="136"/>
    </location>
</feature>
<protein>
    <recommendedName>
        <fullName evidence="2">Uncharacterized protein YyaB-like PH domain-containing protein</fullName>
    </recommendedName>
</protein>
<proteinExistence type="predicted"/>
<evidence type="ECO:0000313" key="4">
    <source>
        <dbReference type="Proteomes" id="UP000642571"/>
    </source>
</evidence>
<sequence>MYFSSKKDIWSRLFYYGFLVFIVCIYRFGSEPFGLQFIPYNSIFGYILTGVLLGGITWIWFRTGYFVEDGKLTIRFGPIKRYINSRDIIKISNERSLITAPALSVDRLSILYGDYKVISISPKNKEEFIHLLTSENAEIKYIGGVCEKRI</sequence>
<keyword evidence="1" id="KW-1133">Transmembrane helix</keyword>
<dbReference type="InterPro" id="IPR009589">
    <property type="entry name" value="PH_YyaB-like"/>
</dbReference>
<keyword evidence="1" id="KW-0472">Membrane</keyword>
<dbReference type="Proteomes" id="UP000642571">
    <property type="component" value="Unassembled WGS sequence"/>
</dbReference>
<feature type="transmembrane region" description="Helical" evidence="1">
    <location>
        <begin position="41"/>
        <end position="61"/>
    </location>
</feature>
<name>A0ABQ1Q5V8_9BACI</name>
<gene>
    <name evidence="3" type="ORF">GCM10011389_22260</name>
</gene>
<evidence type="ECO:0000256" key="1">
    <source>
        <dbReference type="SAM" id="Phobius"/>
    </source>
</evidence>
<reference evidence="4" key="1">
    <citation type="journal article" date="2019" name="Int. J. Syst. Evol. Microbiol.">
        <title>The Global Catalogue of Microorganisms (GCM) 10K type strain sequencing project: providing services to taxonomists for standard genome sequencing and annotation.</title>
        <authorList>
            <consortium name="The Broad Institute Genomics Platform"/>
            <consortium name="The Broad Institute Genome Sequencing Center for Infectious Disease"/>
            <person name="Wu L."/>
            <person name="Ma J."/>
        </authorList>
    </citation>
    <scope>NUCLEOTIDE SEQUENCE [LARGE SCALE GENOMIC DNA]</scope>
    <source>
        <strain evidence="4">CGMCC 1.15353</strain>
    </source>
</reference>
<dbReference type="EMBL" id="BMIN01000008">
    <property type="protein sequence ID" value="GGD14134.1"/>
    <property type="molecule type" value="Genomic_DNA"/>
</dbReference>
<organism evidence="3 4">
    <name type="scientific">Pontibacillus salipaludis</name>
    <dbReference type="NCBI Taxonomy" id="1697394"/>
    <lineage>
        <taxon>Bacteria</taxon>
        <taxon>Bacillati</taxon>
        <taxon>Bacillota</taxon>
        <taxon>Bacilli</taxon>
        <taxon>Bacillales</taxon>
        <taxon>Bacillaceae</taxon>
        <taxon>Pontibacillus</taxon>
    </lineage>
</organism>
<keyword evidence="1" id="KW-0812">Transmembrane</keyword>
<evidence type="ECO:0000259" key="2">
    <source>
        <dbReference type="Pfam" id="PF06713"/>
    </source>
</evidence>
<feature type="transmembrane region" description="Helical" evidence="1">
    <location>
        <begin position="12"/>
        <end position="29"/>
    </location>
</feature>
<dbReference type="RefSeq" id="WP_188653725.1">
    <property type="nucleotide sequence ID" value="NZ_BMIN01000008.1"/>
</dbReference>
<dbReference type="Pfam" id="PF06713">
    <property type="entry name" value="bPH_4"/>
    <property type="match status" value="1"/>
</dbReference>